<dbReference type="EMBL" id="JAVDWV010000015">
    <property type="protein sequence ID" value="MDR7156304.1"/>
    <property type="molecule type" value="Genomic_DNA"/>
</dbReference>
<protein>
    <submittedName>
        <fullName evidence="1">Uncharacterized protein</fullName>
    </submittedName>
</protein>
<name>A0ABU1X400_SPHXE</name>
<organism evidence="1 2">
    <name type="scientific">Sphingobium xenophagum</name>
    <dbReference type="NCBI Taxonomy" id="121428"/>
    <lineage>
        <taxon>Bacteria</taxon>
        <taxon>Pseudomonadati</taxon>
        <taxon>Pseudomonadota</taxon>
        <taxon>Alphaproteobacteria</taxon>
        <taxon>Sphingomonadales</taxon>
        <taxon>Sphingomonadaceae</taxon>
        <taxon>Sphingobium</taxon>
    </lineage>
</organism>
<keyword evidence="2" id="KW-1185">Reference proteome</keyword>
<evidence type="ECO:0000313" key="1">
    <source>
        <dbReference type="EMBL" id="MDR7156304.1"/>
    </source>
</evidence>
<proteinExistence type="predicted"/>
<reference evidence="1 2" key="1">
    <citation type="submission" date="2023-07" db="EMBL/GenBank/DDBJ databases">
        <title>Sorghum-associated microbial communities from plants grown in Nebraska, USA.</title>
        <authorList>
            <person name="Schachtman D."/>
        </authorList>
    </citation>
    <scope>NUCLEOTIDE SEQUENCE [LARGE SCALE GENOMIC DNA]</scope>
    <source>
        <strain evidence="1 2">4256</strain>
    </source>
</reference>
<comment type="caution">
    <text evidence="1">The sequence shown here is derived from an EMBL/GenBank/DDBJ whole genome shotgun (WGS) entry which is preliminary data.</text>
</comment>
<sequence length="45" mass="4754">MKPLSDSLSGYRAGPFGLSLGALALPHLVDHISCIGRDHLPPPFV</sequence>
<evidence type="ECO:0000313" key="2">
    <source>
        <dbReference type="Proteomes" id="UP001267638"/>
    </source>
</evidence>
<gene>
    <name evidence="1" type="ORF">J2W40_003145</name>
</gene>
<dbReference type="RefSeq" id="WP_310226451.1">
    <property type="nucleotide sequence ID" value="NZ_JAVDWV010000015.1"/>
</dbReference>
<dbReference type="Proteomes" id="UP001267638">
    <property type="component" value="Unassembled WGS sequence"/>
</dbReference>
<accession>A0ABU1X400</accession>